<dbReference type="AlphaFoldDB" id="B5Y3X3"/>
<dbReference type="PaxDb" id="2850-Phatr46834"/>
<sequence>MSRSLRHRPVTHEHEEEQEVSPKLRRYSTGSSMAYSRRPVIAYARGITGGTNAATRPRANGNLSVYRNKIGLVLLATVAYTAFLYRSGGARSFLGNATLGMAAMSKAGRRLQVSTWNIAAINNNPFEYWITYNKEYEDLMVKVESFLDSPGDKDVAVPKVFSQSMFDQLDARMTSVGWQSVKPYWENDFSKRTIVEGFMKDGLLGLKRLASMPDRMTNTINTEDGNMVFRPTIINMYEDDLSSQEIWWEKWSSFMFDTKLKIKGKGDVVQEQMPYQMLQKIKRSKYKAVTEEEEKDSLPLQTMCGAIFDAILVHMMNTVSTPDTWQPLKRTMVQALNKQKVPNTLKIMEKHYMDSDIITLQEVSASLIDQARKSAIGKKFHIIAPANLDAVRDQNSVVCLKRSTFPDGAIEEITAKVEAAFPKDEDIPVSNGDILAVTTKSIDNVPFVVASFHGDTNGLATKPVVDAILKAMGADSKLVSHRLVFGLDANTYEKAIPDSQQDVLDFGKSYVKHGLTSCWGDVPDPKNYTTFNARTFLQPQLNKACRRDEKRSNGDVNPKDFI</sequence>
<dbReference type="RefSeq" id="XP_002185910.1">
    <property type="nucleotide sequence ID" value="XM_002185874.1"/>
</dbReference>
<gene>
    <name evidence="3" type="ORF">PHATR_46834</name>
</gene>
<evidence type="ECO:0000256" key="2">
    <source>
        <dbReference type="SAM" id="Phobius"/>
    </source>
</evidence>
<dbReference type="eggNOG" id="ENOG502QQ3J">
    <property type="taxonomic scope" value="Eukaryota"/>
</dbReference>
<evidence type="ECO:0000256" key="1">
    <source>
        <dbReference type="SAM" id="MobiDB-lite"/>
    </source>
</evidence>
<dbReference type="KEGG" id="pti:PHATR_46834"/>
<organism evidence="3 4">
    <name type="scientific">Phaeodactylum tricornutum (strain CCAP 1055/1)</name>
    <dbReference type="NCBI Taxonomy" id="556484"/>
    <lineage>
        <taxon>Eukaryota</taxon>
        <taxon>Sar</taxon>
        <taxon>Stramenopiles</taxon>
        <taxon>Ochrophyta</taxon>
        <taxon>Bacillariophyta</taxon>
        <taxon>Bacillariophyceae</taxon>
        <taxon>Bacillariophycidae</taxon>
        <taxon>Naviculales</taxon>
        <taxon>Phaeodactylaceae</taxon>
        <taxon>Phaeodactylum</taxon>
    </lineage>
</organism>
<accession>B5Y3X3</accession>
<dbReference type="InParanoid" id="B5Y3X3"/>
<reference evidence="4" key="2">
    <citation type="submission" date="2008-08" db="EMBL/GenBank/DDBJ databases">
        <authorList>
            <consortium name="Diatom Consortium"/>
            <person name="Grigoriev I."/>
            <person name="Grimwood J."/>
            <person name="Kuo A."/>
            <person name="Otillar R.P."/>
            <person name="Salamov A."/>
            <person name="Detter J.C."/>
            <person name="Lindquist E."/>
            <person name="Shapiro H."/>
            <person name="Lucas S."/>
            <person name="Glavina del Rio T."/>
            <person name="Pitluck S."/>
            <person name="Rokhsar D."/>
            <person name="Bowler C."/>
        </authorList>
    </citation>
    <scope>GENOME REANNOTATION</scope>
    <source>
        <strain evidence="4">CCAP 1055/1</strain>
    </source>
</reference>
<feature type="transmembrane region" description="Helical" evidence="2">
    <location>
        <begin position="66"/>
        <end position="85"/>
    </location>
</feature>
<evidence type="ECO:0000313" key="3">
    <source>
        <dbReference type="EMBL" id="ACI65380.1"/>
    </source>
</evidence>
<keyword evidence="4" id="KW-1185">Reference proteome</keyword>
<protein>
    <submittedName>
        <fullName evidence="3">Uncharacterized protein</fullName>
    </submittedName>
</protein>
<keyword evidence="2" id="KW-0812">Transmembrane</keyword>
<name>B5Y3X3_PHATC</name>
<proteinExistence type="predicted"/>
<dbReference type="GeneID" id="7204688"/>
<keyword evidence="2" id="KW-0472">Membrane</keyword>
<dbReference type="OrthoDB" id="497840at2759"/>
<reference evidence="3 4" key="1">
    <citation type="journal article" date="2008" name="Nature">
        <title>The Phaeodactylum genome reveals the evolutionary history of diatom genomes.</title>
        <authorList>
            <person name="Bowler C."/>
            <person name="Allen A.E."/>
            <person name="Badger J.H."/>
            <person name="Grimwood J."/>
            <person name="Jabbari K."/>
            <person name="Kuo A."/>
            <person name="Maheswari U."/>
            <person name="Martens C."/>
            <person name="Maumus F."/>
            <person name="Otillar R.P."/>
            <person name="Rayko E."/>
            <person name="Salamov A."/>
            <person name="Vandepoele K."/>
            <person name="Beszteri B."/>
            <person name="Gruber A."/>
            <person name="Heijde M."/>
            <person name="Katinka M."/>
            <person name="Mock T."/>
            <person name="Valentin K."/>
            <person name="Verret F."/>
            <person name="Berges J.A."/>
            <person name="Brownlee C."/>
            <person name="Cadoret J.P."/>
            <person name="Chiovitti A."/>
            <person name="Choi C.J."/>
            <person name="Coesel S."/>
            <person name="De Martino A."/>
            <person name="Detter J.C."/>
            <person name="Durkin C."/>
            <person name="Falciatore A."/>
            <person name="Fournet J."/>
            <person name="Haruta M."/>
            <person name="Huysman M.J."/>
            <person name="Jenkins B.D."/>
            <person name="Jiroutova K."/>
            <person name="Jorgensen R.E."/>
            <person name="Joubert Y."/>
            <person name="Kaplan A."/>
            <person name="Kroger N."/>
            <person name="Kroth P.G."/>
            <person name="La Roche J."/>
            <person name="Lindquist E."/>
            <person name="Lommer M."/>
            <person name="Martin-Jezequel V."/>
            <person name="Lopez P.J."/>
            <person name="Lucas S."/>
            <person name="Mangogna M."/>
            <person name="McGinnis K."/>
            <person name="Medlin L.K."/>
            <person name="Montsant A."/>
            <person name="Oudot-Le Secq M.P."/>
            <person name="Napoli C."/>
            <person name="Obornik M."/>
            <person name="Parker M.S."/>
            <person name="Petit J.L."/>
            <person name="Porcel B.M."/>
            <person name="Poulsen N."/>
            <person name="Robison M."/>
            <person name="Rychlewski L."/>
            <person name="Rynearson T.A."/>
            <person name="Schmutz J."/>
            <person name="Shapiro H."/>
            <person name="Siaut M."/>
            <person name="Stanley M."/>
            <person name="Sussman M.R."/>
            <person name="Taylor A.R."/>
            <person name="Vardi A."/>
            <person name="von Dassow P."/>
            <person name="Vyverman W."/>
            <person name="Willis A."/>
            <person name="Wyrwicz L.S."/>
            <person name="Rokhsar D.S."/>
            <person name="Weissenbach J."/>
            <person name="Armbrust E.V."/>
            <person name="Green B.R."/>
            <person name="Van de Peer Y."/>
            <person name="Grigoriev I.V."/>
        </authorList>
    </citation>
    <scope>NUCLEOTIDE SEQUENCE [LARGE SCALE GENOMIC DNA]</scope>
    <source>
        <strain evidence="3 4">CCAP 1055/1</strain>
    </source>
</reference>
<dbReference type="EMBL" id="CP001141">
    <property type="protein sequence ID" value="ACI65380.1"/>
    <property type="molecule type" value="Genomic_DNA"/>
</dbReference>
<keyword evidence="2" id="KW-1133">Transmembrane helix</keyword>
<dbReference type="Proteomes" id="UP000000759">
    <property type="component" value="Chromosome 11"/>
</dbReference>
<evidence type="ECO:0000313" key="4">
    <source>
        <dbReference type="Proteomes" id="UP000000759"/>
    </source>
</evidence>
<feature type="non-terminal residue" evidence="3">
    <location>
        <position position="562"/>
    </location>
</feature>
<dbReference type="HOGENOM" id="CLU_031669_0_0_1"/>
<feature type="region of interest" description="Disordered" evidence="1">
    <location>
        <begin position="1"/>
        <end position="28"/>
    </location>
</feature>